<proteinExistence type="inferred from homology"/>
<evidence type="ECO:0000313" key="2">
    <source>
        <dbReference type="Ensembl" id="ENSLLEP00000036253.1"/>
    </source>
</evidence>
<comment type="similarity">
    <text evidence="1">Belongs to the FAM227 family.</text>
</comment>
<dbReference type="Ensembl" id="ENSLLET00000037650.1">
    <property type="protein sequence ID" value="ENSLLEP00000036253.1"/>
    <property type="gene ID" value="ENSLLEG00000022967.1"/>
</dbReference>
<keyword evidence="3" id="KW-1185">Reference proteome</keyword>
<sequence>MQKPPSTFEEFLDSQHLKDWPEDPYAEESLAVACTPDVIYTLHQINEDLTGRAPFNNKTYAIVDENVSQISSQLEKCASQICFPCTYSCLLSTTETFLTEANVEDLQGRTKANSKEPNDVTPKEYHVEKCIFQGFKKTHVTQLPRNLEPMHILTGVAKKQSFKGSKSHLFNELYLSNASVTILQDSFWWFFLHNFKPNHEQQGKLFNRISDNYANLFFGAPQSAKDFFFKIYPDCMSQAIYTTFYEAFPDSLAVFNNEFKSEVIDLIFQWMCGIKPMPYLWTKWDLKCPGRNSPSSPEKIRNKYMDISQINLIPGSLCLDGSYEEKRTENLIV</sequence>
<dbReference type="AlphaFoldDB" id="A0A8C5WGE7"/>
<reference evidence="2" key="1">
    <citation type="submission" date="2025-08" db="UniProtKB">
        <authorList>
            <consortium name="Ensembl"/>
        </authorList>
    </citation>
    <scope>IDENTIFICATION</scope>
</reference>
<accession>A0A8C5WGE7</accession>
<dbReference type="InterPro" id="IPR029417">
    <property type="entry name" value="FAM227"/>
</dbReference>
<reference evidence="2" key="2">
    <citation type="submission" date="2025-09" db="UniProtKB">
        <authorList>
            <consortium name="Ensembl"/>
        </authorList>
    </citation>
    <scope>IDENTIFICATION</scope>
</reference>
<dbReference type="PANTHER" id="PTHR33560:SF2">
    <property type="entry name" value="PROTEIN FAM227B"/>
    <property type="match status" value="1"/>
</dbReference>
<dbReference type="Pfam" id="PF14922">
    <property type="entry name" value="FWWh"/>
    <property type="match status" value="1"/>
</dbReference>
<evidence type="ECO:0008006" key="4">
    <source>
        <dbReference type="Google" id="ProtNLM"/>
    </source>
</evidence>
<dbReference type="OrthoDB" id="73353at2759"/>
<evidence type="ECO:0000256" key="1">
    <source>
        <dbReference type="ARBA" id="ARBA00008666"/>
    </source>
</evidence>
<evidence type="ECO:0000313" key="3">
    <source>
        <dbReference type="Proteomes" id="UP000694569"/>
    </source>
</evidence>
<organism evidence="2 3">
    <name type="scientific">Leptobrachium leishanense</name>
    <name type="common">Leishan spiny toad</name>
    <dbReference type="NCBI Taxonomy" id="445787"/>
    <lineage>
        <taxon>Eukaryota</taxon>
        <taxon>Metazoa</taxon>
        <taxon>Chordata</taxon>
        <taxon>Craniata</taxon>
        <taxon>Vertebrata</taxon>
        <taxon>Euteleostomi</taxon>
        <taxon>Amphibia</taxon>
        <taxon>Batrachia</taxon>
        <taxon>Anura</taxon>
        <taxon>Pelobatoidea</taxon>
        <taxon>Megophryidae</taxon>
        <taxon>Leptobrachium</taxon>
    </lineage>
</organism>
<name>A0A8C5WGE7_9ANUR</name>
<protein>
    <recommendedName>
        <fullName evidence="4">Protein FAM227B</fullName>
    </recommendedName>
</protein>
<dbReference type="Proteomes" id="UP000694569">
    <property type="component" value="Unplaced"/>
</dbReference>
<dbReference type="PANTHER" id="PTHR33560">
    <property type="entry name" value="PROTEIN FAM227B"/>
    <property type="match status" value="1"/>
</dbReference>
<dbReference type="GeneTree" id="ENSGT00940000169841"/>